<name>A0A2M6W446_9BACT</name>
<dbReference type="Gene3D" id="3.40.720.10">
    <property type="entry name" value="Alkaline Phosphatase, subunit A"/>
    <property type="match status" value="1"/>
</dbReference>
<proteinExistence type="predicted"/>
<comment type="caution">
    <text evidence="2">The sequence shown here is derived from an EMBL/GenBank/DDBJ whole genome shotgun (WGS) entry which is preliminary data.</text>
</comment>
<dbReference type="GO" id="GO:0030145">
    <property type="term" value="F:manganese ion binding"/>
    <property type="evidence" value="ECO:0007669"/>
    <property type="project" value="TreeGrafter"/>
</dbReference>
<dbReference type="GO" id="GO:0004619">
    <property type="term" value="F:phosphoglycerate mutase activity"/>
    <property type="evidence" value="ECO:0007669"/>
    <property type="project" value="InterPro"/>
</dbReference>
<evidence type="ECO:0000313" key="3">
    <source>
        <dbReference type="Proteomes" id="UP000231183"/>
    </source>
</evidence>
<dbReference type="InterPro" id="IPR017850">
    <property type="entry name" value="Alkaline_phosphatase_core_sf"/>
</dbReference>
<dbReference type="EMBL" id="PFBX01000019">
    <property type="protein sequence ID" value="PIT87574.1"/>
    <property type="molecule type" value="Genomic_DNA"/>
</dbReference>
<gene>
    <name evidence="2" type="ORF">COU31_02170</name>
</gene>
<evidence type="ECO:0000259" key="1">
    <source>
        <dbReference type="Pfam" id="PF01676"/>
    </source>
</evidence>
<dbReference type="InterPro" id="IPR005995">
    <property type="entry name" value="Pgm_bpd_ind"/>
</dbReference>
<evidence type="ECO:0000313" key="2">
    <source>
        <dbReference type="EMBL" id="PIT87574.1"/>
    </source>
</evidence>
<dbReference type="InterPro" id="IPR006124">
    <property type="entry name" value="Metalloenzyme"/>
</dbReference>
<dbReference type="GO" id="GO:0006007">
    <property type="term" value="P:glucose catabolic process"/>
    <property type="evidence" value="ECO:0007669"/>
    <property type="project" value="InterPro"/>
</dbReference>
<reference evidence="3" key="1">
    <citation type="submission" date="2017-09" db="EMBL/GenBank/DDBJ databases">
        <title>Depth-based differentiation of microbial function through sediment-hosted aquifers and enrichment of novel symbionts in the deep terrestrial subsurface.</title>
        <authorList>
            <person name="Probst A.J."/>
            <person name="Ladd B."/>
            <person name="Jarett J.K."/>
            <person name="Geller-Mcgrath D.E."/>
            <person name="Sieber C.M.K."/>
            <person name="Emerson J.B."/>
            <person name="Anantharaman K."/>
            <person name="Thomas B.C."/>
            <person name="Malmstrom R."/>
            <person name="Stieglmeier M."/>
            <person name="Klingl A."/>
            <person name="Woyke T."/>
            <person name="Ryan C.M."/>
            <person name="Banfield J.F."/>
        </authorList>
    </citation>
    <scope>NUCLEOTIDE SEQUENCE [LARGE SCALE GENOMIC DNA]</scope>
</reference>
<dbReference type="PANTHER" id="PTHR31637:SF0">
    <property type="entry name" value="2,3-BISPHOSPHOGLYCERATE-INDEPENDENT PHOSPHOGLYCERATE MUTASE"/>
    <property type="match status" value="1"/>
</dbReference>
<sequence>MENKEKLENADLPARPKPIFLLLIEGWGVTEKNEANAISVARTPNFLRLVKDYPAAILETNNNNINSRYLSLGSGVKVDNETQAVNSDLSLIISQSSLRQLKILDNERLAAFTSFFNAIREDKLPGEDWLTISLEDNSQSINSFLGLKRLVRESVKAIKNENYDFIAATYSGLDFSATKGDFSETVKVVESLDKAIRTLELEILEHRGILVIAASGGNAEKMIDMATDLPNKEMTNNPVPLIIVGLDFKGKTIGLKDAPEGDLSLLKPAGNLSDVAPTILDLMNLEKDGNMTGSSLIV</sequence>
<dbReference type="SUPFAM" id="SSF53649">
    <property type="entry name" value="Alkaline phosphatase-like"/>
    <property type="match status" value="1"/>
</dbReference>
<dbReference type="AlphaFoldDB" id="A0A2M6W446"/>
<organism evidence="2 3">
    <name type="scientific">Candidatus Magasanikbacteria bacterium CG10_big_fil_rev_8_21_14_0_10_40_10</name>
    <dbReference type="NCBI Taxonomy" id="1974648"/>
    <lineage>
        <taxon>Bacteria</taxon>
        <taxon>Candidatus Magasanikiibacteriota</taxon>
    </lineage>
</organism>
<feature type="domain" description="Metalloenzyme" evidence="1">
    <location>
        <begin position="17"/>
        <end position="287"/>
    </location>
</feature>
<accession>A0A2M6W446</accession>
<dbReference type="Pfam" id="PF01676">
    <property type="entry name" value="Metalloenzyme"/>
    <property type="match status" value="1"/>
</dbReference>
<protein>
    <recommendedName>
        <fullName evidence="1">Metalloenzyme domain-containing protein</fullName>
    </recommendedName>
</protein>
<dbReference type="PANTHER" id="PTHR31637">
    <property type="entry name" value="2,3-BISPHOSPHOGLYCERATE-INDEPENDENT PHOSPHOGLYCERATE MUTASE"/>
    <property type="match status" value="1"/>
</dbReference>
<dbReference type="Proteomes" id="UP000231183">
    <property type="component" value="Unassembled WGS sequence"/>
</dbReference>
<dbReference type="GO" id="GO:0005829">
    <property type="term" value="C:cytosol"/>
    <property type="evidence" value="ECO:0007669"/>
    <property type="project" value="TreeGrafter"/>
</dbReference>